<dbReference type="GO" id="GO:0003676">
    <property type="term" value="F:nucleic acid binding"/>
    <property type="evidence" value="ECO:0007669"/>
    <property type="project" value="InterPro"/>
</dbReference>
<protein>
    <submittedName>
        <fullName evidence="3">RNA-binding protein</fullName>
    </submittedName>
</protein>
<evidence type="ECO:0000313" key="3">
    <source>
        <dbReference type="EMBL" id="RPD42051.1"/>
    </source>
</evidence>
<dbReference type="InterPro" id="IPR003029">
    <property type="entry name" value="S1_domain"/>
</dbReference>
<feature type="domain" description="S1 motif" evidence="2">
    <location>
        <begin position="69"/>
        <end position="131"/>
    </location>
</feature>
<reference evidence="4" key="1">
    <citation type="submission" date="2018-11" db="EMBL/GenBank/DDBJ databases">
        <title>Chitinophaga lutea sp.nov., isolate from arsenic contaminated soil.</title>
        <authorList>
            <person name="Zong Y."/>
        </authorList>
    </citation>
    <scope>NUCLEOTIDE SEQUENCE [LARGE SCALE GENOMIC DNA]</scope>
    <source>
        <strain evidence="4">YLT18</strain>
    </source>
</reference>
<evidence type="ECO:0000313" key="4">
    <source>
        <dbReference type="Proteomes" id="UP000279089"/>
    </source>
</evidence>
<dbReference type="PANTHER" id="PTHR37296:SF1">
    <property type="entry name" value="CONSERVED VIRULENCE FACTOR B"/>
    <property type="match status" value="1"/>
</dbReference>
<dbReference type="Proteomes" id="UP000279089">
    <property type="component" value="Unassembled WGS sequence"/>
</dbReference>
<evidence type="ECO:0000256" key="1">
    <source>
        <dbReference type="PIRNR" id="PIRNR012524"/>
    </source>
</evidence>
<dbReference type="Gene3D" id="2.40.50.140">
    <property type="entry name" value="Nucleic acid-binding proteins"/>
    <property type="match status" value="2"/>
</dbReference>
<accession>A0A3N4ME48</accession>
<dbReference type="PANTHER" id="PTHR37296">
    <property type="entry name" value="CONSERVED VIRULENCE FACTOR B"/>
    <property type="match status" value="1"/>
</dbReference>
<gene>
    <name evidence="3" type="ORF">EG028_07830</name>
</gene>
<dbReference type="InterPro" id="IPR012340">
    <property type="entry name" value="NA-bd_OB-fold"/>
</dbReference>
<comment type="similarity">
    <text evidence="1">Belongs to the CvfB family.</text>
</comment>
<dbReference type="AlphaFoldDB" id="A0A3N4ME48"/>
<dbReference type="RefSeq" id="WP_120515026.1">
    <property type="nucleotide sequence ID" value="NZ_QXZY01000002.1"/>
</dbReference>
<comment type="caution">
    <text evidence="3">The sequence shown here is derived from an EMBL/GenBank/DDBJ whole genome shotgun (WGS) entry which is preliminary data.</text>
</comment>
<dbReference type="OrthoDB" id="9801597at2"/>
<dbReference type="Pfam" id="PF17783">
    <property type="entry name" value="WHD_CvfB"/>
    <property type="match status" value="1"/>
</dbReference>
<dbReference type="Pfam" id="PF13509">
    <property type="entry name" value="S1_2"/>
    <property type="match status" value="1"/>
</dbReference>
<dbReference type="Gene3D" id="1.10.10.10">
    <property type="entry name" value="Winged helix-like DNA-binding domain superfamily/Winged helix DNA-binding domain"/>
    <property type="match status" value="1"/>
</dbReference>
<dbReference type="PIRSF" id="PIRSF012524">
    <property type="entry name" value="YitL_S1"/>
    <property type="match status" value="1"/>
</dbReference>
<organism evidence="3 4">
    <name type="scientific">Chitinophaga barathri</name>
    <dbReference type="NCBI Taxonomy" id="1647451"/>
    <lineage>
        <taxon>Bacteria</taxon>
        <taxon>Pseudomonadati</taxon>
        <taxon>Bacteroidota</taxon>
        <taxon>Chitinophagia</taxon>
        <taxon>Chitinophagales</taxon>
        <taxon>Chitinophagaceae</taxon>
        <taxon>Chitinophaga</taxon>
    </lineage>
</organism>
<evidence type="ECO:0000259" key="2">
    <source>
        <dbReference type="SMART" id="SM00316"/>
    </source>
</evidence>
<dbReference type="InterPro" id="IPR036388">
    <property type="entry name" value="WH-like_DNA-bd_sf"/>
</dbReference>
<dbReference type="InterPro" id="IPR040764">
    <property type="entry name" value="CvfB_WH"/>
</dbReference>
<dbReference type="SMART" id="SM00316">
    <property type="entry name" value="S1"/>
    <property type="match status" value="2"/>
</dbReference>
<sequence>MIRTGAYNTLKVKKETDFGVFLDGGDDLEILLPKRYVPRGTKPGDELEVFLYHDSENRLIATTDKPFGVVGDIVNLKAVDSTAQGAFLDWGLMKDLFVPKSQQFSTMVKGQEYLVRIYLDELTGRVAATEKIDQYLSNENLTVKEKDVVDLVIYRRTDIGFVTIINNIHTGILHYSDQFKPMDIGDRFKGFVKAVKEGNLVDVVPGQAGYKKVEDEGEKIMRLLQENDGYLPYHDKSDPEEIYAFFGMSKKTFKMTTGSLYKQQKIAFTKTGIQLLEGA</sequence>
<name>A0A3N4ME48_9BACT</name>
<dbReference type="EMBL" id="RMBX01000003">
    <property type="protein sequence ID" value="RPD42051.1"/>
    <property type="molecule type" value="Genomic_DNA"/>
</dbReference>
<keyword evidence="4" id="KW-1185">Reference proteome</keyword>
<dbReference type="InterPro" id="IPR039566">
    <property type="entry name" value="CvfB_S1_st"/>
</dbReference>
<proteinExistence type="inferred from homology"/>
<feature type="domain" description="S1 motif" evidence="2">
    <location>
        <begin position="3"/>
        <end position="64"/>
    </location>
</feature>
<dbReference type="InterPro" id="IPR014464">
    <property type="entry name" value="CvfB_fam"/>
</dbReference>